<dbReference type="EMBL" id="CAJNNW010014567">
    <property type="protein sequence ID" value="CAE8656759.1"/>
    <property type="molecule type" value="Genomic_DNA"/>
</dbReference>
<comment type="caution">
    <text evidence="2">The sequence shown here is derived from an EMBL/GenBank/DDBJ whole genome shotgun (WGS) entry which is preliminary data.</text>
</comment>
<proteinExistence type="predicted"/>
<feature type="non-terminal residue" evidence="2">
    <location>
        <position position="1"/>
    </location>
</feature>
<keyword evidence="1" id="KW-0732">Signal</keyword>
<dbReference type="AlphaFoldDB" id="A0A813IWW3"/>
<name>A0A813IWW3_POLGL</name>
<reference evidence="2" key="1">
    <citation type="submission" date="2021-02" db="EMBL/GenBank/DDBJ databases">
        <authorList>
            <person name="Dougan E. K."/>
            <person name="Rhodes N."/>
            <person name="Thang M."/>
            <person name="Chan C."/>
        </authorList>
    </citation>
    <scope>NUCLEOTIDE SEQUENCE</scope>
</reference>
<protein>
    <submittedName>
        <fullName evidence="2">Uncharacterized protein</fullName>
    </submittedName>
</protein>
<sequence length="200" mass="20929">MATLRGFLTWLLVLCAVSLEAGVEASQQGLRSIRSHAADHGSRGVMATVMDSLSDLRSLVSPHSSVQPVFADVASNITKDDSQPSKKGSVISVPLDSQLQLGVVLHLTGITPLIPGRAKDAWCHALAAAAGPLRRTAALLPGAAVCVVSDSPLLVSLDLNHRPALGTFRELWEAVLPHIGTVDLLVLSCDVLPTLAELIG</sequence>
<organism evidence="2 3">
    <name type="scientific">Polarella glacialis</name>
    <name type="common">Dinoflagellate</name>
    <dbReference type="NCBI Taxonomy" id="89957"/>
    <lineage>
        <taxon>Eukaryota</taxon>
        <taxon>Sar</taxon>
        <taxon>Alveolata</taxon>
        <taxon>Dinophyceae</taxon>
        <taxon>Suessiales</taxon>
        <taxon>Suessiaceae</taxon>
        <taxon>Polarella</taxon>
    </lineage>
</organism>
<accession>A0A813IWW3</accession>
<evidence type="ECO:0000256" key="1">
    <source>
        <dbReference type="SAM" id="SignalP"/>
    </source>
</evidence>
<feature type="chain" id="PRO_5032835199" evidence="1">
    <location>
        <begin position="26"/>
        <end position="200"/>
    </location>
</feature>
<feature type="signal peptide" evidence="1">
    <location>
        <begin position="1"/>
        <end position="25"/>
    </location>
</feature>
<gene>
    <name evidence="2" type="ORF">PGLA2088_LOCUS12364</name>
</gene>
<dbReference type="Proteomes" id="UP000626109">
    <property type="component" value="Unassembled WGS sequence"/>
</dbReference>
<evidence type="ECO:0000313" key="3">
    <source>
        <dbReference type="Proteomes" id="UP000626109"/>
    </source>
</evidence>
<evidence type="ECO:0000313" key="2">
    <source>
        <dbReference type="EMBL" id="CAE8656759.1"/>
    </source>
</evidence>